<dbReference type="AlphaFoldDB" id="A0A482WIT8"/>
<evidence type="ECO:0000313" key="1">
    <source>
        <dbReference type="EMBL" id="RZF33449.1"/>
    </source>
</evidence>
<dbReference type="OrthoDB" id="6748270at2759"/>
<keyword evidence="2" id="KW-1185">Reference proteome</keyword>
<gene>
    <name evidence="1" type="ORF">LSTR_LSTR016884</name>
</gene>
<evidence type="ECO:0000313" key="2">
    <source>
        <dbReference type="Proteomes" id="UP000291343"/>
    </source>
</evidence>
<comment type="caution">
    <text evidence="1">The sequence shown here is derived from an EMBL/GenBank/DDBJ whole genome shotgun (WGS) entry which is preliminary data.</text>
</comment>
<dbReference type="EMBL" id="QKKF02033937">
    <property type="protein sequence ID" value="RZF33449.1"/>
    <property type="molecule type" value="Genomic_DNA"/>
</dbReference>
<reference evidence="1 2" key="1">
    <citation type="journal article" date="2017" name="Gigascience">
        <title>Genome sequence of the small brown planthopper, Laodelphax striatellus.</title>
        <authorList>
            <person name="Zhu J."/>
            <person name="Jiang F."/>
            <person name="Wang X."/>
            <person name="Yang P."/>
            <person name="Bao Y."/>
            <person name="Zhao W."/>
            <person name="Wang W."/>
            <person name="Lu H."/>
            <person name="Wang Q."/>
            <person name="Cui N."/>
            <person name="Li J."/>
            <person name="Chen X."/>
            <person name="Luo L."/>
            <person name="Yu J."/>
            <person name="Kang L."/>
            <person name="Cui F."/>
        </authorList>
    </citation>
    <scope>NUCLEOTIDE SEQUENCE [LARGE SCALE GENOMIC DNA]</scope>
    <source>
        <strain evidence="1">Lst14</strain>
    </source>
</reference>
<dbReference type="InParanoid" id="A0A482WIT8"/>
<sequence length="78" mass="9058">MGASYKIMCTTAIATTRRSESARGAQEKSRAALQRYLFYCNRYMNHMQSLQVRAQAYASVKEKMEEMQQHNMSWIEVG</sequence>
<name>A0A482WIT8_LAOST</name>
<accession>A0A482WIT8</accession>
<protein>
    <submittedName>
        <fullName evidence="1">Uncharacterized protein</fullName>
    </submittedName>
</protein>
<dbReference type="SMR" id="A0A482WIT8"/>
<dbReference type="Proteomes" id="UP000291343">
    <property type="component" value="Unassembled WGS sequence"/>
</dbReference>
<dbReference type="STRING" id="195883.A0A482WIT8"/>
<proteinExistence type="predicted"/>
<organism evidence="1 2">
    <name type="scientific">Laodelphax striatellus</name>
    <name type="common">Small brown planthopper</name>
    <name type="synonym">Delphax striatella</name>
    <dbReference type="NCBI Taxonomy" id="195883"/>
    <lineage>
        <taxon>Eukaryota</taxon>
        <taxon>Metazoa</taxon>
        <taxon>Ecdysozoa</taxon>
        <taxon>Arthropoda</taxon>
        <taxon>Hexapoda</taxon>
        <taxon>Insecta</taxon>
        <taxon>Pterygota</taxon>
        <taxon>Neoptera</taxon>
        <taxon>Paraneoptera</taxon>
        <taxon>Hemiptera</taxon>
        <taxon>Auchenorrhyncha</taxon>
        <taxon>Fulgoroidea</taxon>
        <taxon>Delphacidae</taxon>
        <taxon>Criomorphinae</taxon>
        <taxon>Laodelphax</taxon>
    </lineage>
</organism>
<dbReference type="Gene3D" id="1.20.120.1750">
    <property type="match status" value="1"/>
</dbReference>